<proteinExistence type="predicted"/>
<sequence>MTSSPIASGPVIQLAWVSDDLDATERLLSEQFGVGAWTRMEGIVFPADETTLRGEPVEMTLDVSLGYAADLQLELIRPVAGPGIHAEFLAAHGPGLHHLCFGVDDLDAACEASVAAGVPVLMRGSMMGGAIEFAYVDGSASGVPYVELARIAPAIQEFYDAVKAASLGTS</sequence>
<dbReference type="InterPro" id="IPR037523">
    <property type="entry name" value="VOC_core"/>
</dbReference>
<evidence type="ECO:0000313" key="2">
    <source>
        <dbReference type="EMBL" id="CAB4702780.1"/>
    </source>
</evidence>
<reference evidence="2" key="1">
    <citation type="submission" date="2020-05" db="EMBL/GenBank/DDBJ databases">
        <authorList>
            <person name="Chiriac C."/>
            <person name="Salcher M."/>
            <person name="Ghai R."/>
            <person name="Kavagutti S V."/>
        </authorList>
    </citation>
    <scope>NUCLEOTIDE SEQUENCE</scope>
</reference>
<dbReference type="SUPFAM" id="SSF54593">
    <property type="entry name" value="Glyoxalase/Bleomycin resistance protein/Dihydroxybiphenyl dioxygenase"/>
    <property type="match status" value="1"/>
</dbReference>
<name>A0A6J6PT73_9ZZZZ</name>
<dbReference type="EMBL" id="CAEZXR010000101">
    <property type="protein sequence ID" value="CAB4702780.1"/>
    <property type="molecule type" value="Genomic_DNA"/>
</dbReference>
<evidence type="ECO:0000259" key="1">
    <source>
        <dbReference type="PROSITE" id="PS51819"/>
    </source>
</evidence>
<dbReference type="AlphaFoldDB" id="A0A6J6PT73"/>
<dbReference type="Pfam" id="PF13669">
    <property type="entry name" value="Glyoxalase_4"/>
    <property type="match status" value="1"/>
</dbReference>
<dbReference type="PROSITE" id="PS51819">
    <property type="entry name" value="VOC"/>
    <property type="match status" value="1"/>
</dbReference>
<accession>A0A6J6PT73</accession>
<dbReference type="Gene3D" id="3.10.180.10">
    <property type="entry name" value="2,3-Dihydroxybiphenyl 1,2-Dioxygenase, domain 1"/>
    <property type="match status" value="1"/>
</dbReference>
<dbReference type="InterPro" id="IPR029068">
    <property type="entry name" value="Glyas_Bleomycin-R_OHBP_Dase"/>
</dbReference>
<gene>
    <name evidence="2" type="ORF">UFOPK2579_01025</name>
</gene>
<organism evidence="2">
    <name type="scientific">freshwater metagenome</name>
    <dbReference type="NCBI Taxonomy" id="449393"/>
    <lineage>
        <taxon>unclassified sequences</taxon>
        <taxon>metagenomes</taxon>
        <taxon>ecological metagenomes</taxon>
    </lineage>
</organism>
<protein>
    <submittedName>
        <fullName evidence="2">Unannotated protein</fullName>
    </submittedName>
</protein>
<feature type="domain" description="VOC" evidence="1">
    <location>
        <begin position="10"/>
        <end position="150"/>
    </location>
</feature>